<evidence type="ECO:0000313" key="2">
    <source>
        <dbReference type="Proteomes" id="UP000252415"/>
    </source>
</evidence>
<protein>
    <submittedName>
        <fullName evidence="1">Winged helix DNA-binding protein</fullName>
    </submittedName>
</protein>
<dbReference type="PANTHER" id="PTHR38479">
    <property type="entry name" value="LMO0824 PROTEIN"/>
    <property type="match status" value="1"/>
</dbReference>
<dbReference type="AlphaFoldDB" id="A0A368W8X3"/>
<reference evidence="1 2" key="1">
    <citation type="submission" date="2018-07" db="EMBL/GenBank/DDBJ databases">
        <title>Genomic Encyclopedia of Type Strains, Phase III (KMG-III): the genomes of soil and plant-associated and newly described type strains.</title>
        <authorList>
            <person name="Whitman W."/>
        </authorList>
    </citation>
    <scope>NUCLEOTIDE SEQUENCE [LARGE SCALE GENOMIC DNA]</scope>
    <source>
        <strain evidence="1 2">CECT 7506</strain>
    </source>
</reference>
<sequence>MHTPQRAGKGSAPVLGPKALNRALLERQMLLRRSNASVTDAIQHLIGIQAQAPNPPYFALWTRLENFQQEQLSQLIKNREIVRIALMRSTIHMVSARDCLTLRPLLQSVLERGLQSAYAKELIGHDLKEITAAGRVLVEEQPRTFDELGKLLSERWPDCTKKALGNVVRTFVPLVQVPPRGIWGSSGQAAHTSAEAWLGQPSASSPALDELLMRYLAAFGPATIKDIQVWSGLNKLRETVERLRPHLRTFADEQGNELFDLPGAPLPDTDTTAPARFLSEFDNMLLSYADRSRIIDEKYKPLVFTINGIIRSTFLIDGFVRGTWKIEQTRGAAALSIHPFEPLSQADQSSLAEEGSRLLNFAAAACTHDLRFTIEG</sequence>
<dbReference type="Pfam" id="PF06224">
    <property type="entry name" value="AlkZ-like"/>
    <property type="match status" value="1"/>
</dbReference>
<organism evidence="1 2">
    <name type="scientific">Paenibacillus prosopidis</name>
    <dbReference type="NCBI Taxonomy" id="630520"/>
    <lineage>
        <taxon>Bacteria</taxon>
        <taxon>Bacillati</taxon>
        <taxon>Bacillota</taxon>
        <taxon>Bacilli</taxon>
        <taxon>Bacillales</taxon>
        <taxon>Paenibacillaceae</taxon>
        <taxon>Paenibacillus</taxon>
    </lineage>
</organism>
<gene>
    <name evidence="1" type="ORF">DFP97_101136</name>
</gene>
<comment type="caution">
    <text evidence="1">The sequence shown here is derived from an EMBL/GenBank/DDBJ whole genome shotgun (WGS) entry which is preliminary data.</text>
</comment>
<dbReference type="EMBL" id="QPJD01000001">
    <property type="protein sequence ID" value="RCW51793.1"/>
    <property type="molecule type" value="Genomic_DNA"/>
</dbReference>
<dbReference type="InterPro" id="IPR009351">
    <property type="entry name" value="AlkZ-like"/>
</dbReference>
<dbReference type="GO" id="GO:0003677">
    <property type="term" value="F:DNA binding"/>
    <property type="evidence" value="ECO:0007669"/>
    <property type="project" value="UniProtKB-KW"/>
</dbReference>
<keyword evidence="1" id="KW-0238">DNA-binding</keyword>
<proteinExistence type="predicted"/>
<accession>A0A368W8X3</accession>
<dbReference type="RefSeq" id="WP_245975781.1">
    <property type="nucleotide sequence ID" value="NZ_QPJD01000001.1"/>
</dbReference>
<keyword evidence="2" id="KW-1185">Reference proteome</keyword>
<dbReference type="Proteomes" id="UP000252415">
    <property type="component" value="Unassembled WGS sequence"/>
</dbReference>
<dbReference type="PANTHER" id="PTHR38479:SF2">
    <property type="entry name" value="WINGED HELIX DNA-BINDING DOMAIN-CONTAINING PROTEIN"/>
    <property type="match status" value="1"/>
</dbReference>
<evidence type="ECO:0000313" key="1">
    <source>
        <dbReference type="EMBL" id="RCW51793.1"/>
    </source>
</evidence>
<name>A0A368W8X3_9BACL</name>